<dbReference type="InterPro" id="IPR019780">
    <property type="entry name" value="Germin_Mn-BS"/>
</dbReference>
<evidence type="ECO:0000256" key="13">
    <source>
        <dbReference type="ARBA" id="ARBA00023294"/>
    </source>
</evidence>
<dbReference type="EMBL" id="CM007653">
    <property type="protein sequence ID" value="ONI15391.1"/>
    <property type="molecule type" value="Genomic_DNA"/>
</dbReference>
<feature type="binding site" evidence="16">
    <location>
        <position position="106"/>
    </location>
    <ligand>
        <name>Mn(2+)</name>
        <dbReference type="ChEBI" id="CHEBI:29035"/>
    </ligand>
</feature>
<dbReference type="FunFam" id="2.60.120.10:FF:000047">
    <property type="entry name" value="Auxin-binding protein ABP19a"/>
    <property type="match status" value="1"/>
</dbReference>
<dbReference type="GO" id="GO:0031012">
    <property type="term" value="C:extracellular matrix"/>
    <property type="evidence" value="ECO:0000318"/>
    <property type="project" value="GO_Central"/>
</dbReference>
<feature type="binding site" evidence="16">
    <location>
        <position position="104"/>
    </location>
    <ligand>
        <name>Mn(2+)</name>
        <dbReference type="ChEBI" id="CHEBI:29035"/>
    </ligand>
</feature>
<dbReference type="SMART" id="SM00835">
    <property type="entry name" value="Cupin_1"/>
    <property type="match status" value="1"/>
</dbReference>
<evidence type="ECO:0000256" key="11">
    <source>
        <dbReference type="ARBA" id="ARBA00023180"/>
    </source>
</evidence>
<feature type="signal peptide" evidence="18">
    <location>
        <begin position="1"/>
        <end position="21"/>
    </location>
</feature>
<keyword evidence="9 17" id="KW-1015">Disulfide bond</keyword>
<comment type="similarity">
    <text evidence="3 18">Belongs to the germin family.</text>
</comment>
<evidence type="ECO:0000256" key="18">
    <source>
        <dbReference type="RuleBase" id="RU366015"/>
    </source>
</evidence>
<dbReference type="InterPro" id="IPR001929">
    <property type="entry name" value="Germin"/>
</dbReference>
<dbReference type="GO" id="GO:0009734">
    <property type="term" value="P:auxin-activated signaling pathway"/>
    <property type="evidence" value="ECO:0007669"/>
    <property type="project" value="UniProtKB-KW"/>
</dbReference>
<dbReference type="SUPFAM" id="SSF51182">
    <property type="entry name" value="RmlC-like cupins"/>
    <property type="match status" value="1"/>
</dbReference>
<dbReference type="PRINTS" id="PR00325">
    <property type="entry name" value="GERMIN"/>
</dbReference>
<evidence type="ECO:0000256" key="7">
    <source>
        <dbReference type="ARBA" id="ARBA00022723"/>
    </source>
</evidence>
<keyword evidence="4" id="KW-0134">Cell wall</keyword>
<keyword evidence="8 18" id="KW-0732">Signal</keyword>
<dbReference type="InterPro" id="IPR014710">
    <property type="entry name" value="RmlC-like_jellyroll"/>
</dbReference>
<keyword evidence="13" id="KW-0927">Auxin signaling pathway</keyword>
<accession>A0A251PUZ4</accession>
<dbReference type="InterPro" id="IPR011051">
    <property type="entry name" value="RmlC_Cupin_sf"/>
</dbReference>
<dbReference type="AlphaFoldDB" id="A0A251PUZ4"/>
<evidence type="ECO:0000256" key="6">
    <source>
        <dbReference type="ARBA" id="ARBA00022525"/>
    </source>
</evidence>
<feature type="domain" description="Cupin type-1" evidence="19">
    <location>
        <begin position="56"/>
        <end position="202"/>
    </location>
</feature>
<evidence type="ECO:0000256" key="16">
    <source>
        <dbReference type="PIRSR" id="PIRSR601929-2"/>
    </source>
</evidence>
<keyword evidence="5 18" id="KW-0052">Apoplast</keyword>
<evidence type="ECO:0000256" key="12">
    <source>
        <dbReference type="ARBA" id="ARBA00023211"/>
    </source>
</evidence>
<name>A0A251PUZ4_PRUPE</name>
<evidence type="ECO:0000256" key="2">
    <source>
        <dbReference type="ARBA" id="ARBA00004271"/>
    </source>
</evidence>
<evidence type="ECO:0000256" key="4">
    <source>
        <dbReference type="ARBA" id="ARBA00022512"/>
    </source>
</evidence>
<dbReference type="InterPro" id="IPR006045">
    <property type="entry name" value="Cupin_1"/>
</dbReference>
<reference evidence="20 21" key="1">
    <citation type="journal article" date="2013" name="Nat. Genet.">
        <title>The high-quality draft genome of peach (Prunus persica) identifies unique patterns of genetic diversity, domestication and genome evolution.</title>
        <authorList>
            <consortium name="International Peach Genome Initiative"/>
            <person name="Verde I."/>
            <person name="Abbott A.G."/>
            <person name="Scalabrin S."/>
            <person name="Jung S."/>
            <person name="Shu S."/>
            <person name="Marroni F."/>
            <person name="Zhebentyayeva T."/>
            <person name="Dettori M.T."/>
            <person name="Grimwood J."/>
            <person name="Cattonaro F."/>
            <person name="Zuccolo A."/>
            <person name="Rossini L."/>
            <person name="Jenkins J."/>
            <person name="Vendramin E."/>
            <person name="Meisel L.A."/>
            <person name="Decroocq V."/>
            <person name="Sosinski B."/>
            <person name="Prochnik S."/>
            <person name="Mitros T."/>
            <person name="Policriti A."/>
            <person name="Cipriani G."/>
            <person name="Dondini L."/>
            <person name="Ficklin S."/>
            <person name="Goodstein D.M."/>
            <person name="Xuan P."/>
            <person name="Del Fabbro C."/>
            <person name="Aramini V."/>
            <person name="Copetti D."/>
            <person name="Gonzalez S."/>
            <person name="Horner D.S."/>
            <person name="Falchi R."/>
            <person name="Lucas S."/>
            <person name="Mica E."/>
            <person name="Maldonado J."/>
            <person name="Lazzari B."/>
            <person name="Bielenberg D."/>
            <person name="Pirona R."/>
            <person name="Miculan M."/>
            <person name="Barakat A."/>
            <person name="Testolin R."/>
            <person name="Stella A."/>
            <person name="Tartarini S."/>
            <person name="Tonutti P."/>
            <person name="Arus P."/>
            <person name="Orellana A."/>
            <person name="Wells C."/>
            <person name="Main D."/>
            <person name="Vizzotto G."/>
            <person name="Silva H."/>
            <person name="Salamini F."/>
            <person name="Schmutz J."/>
            <person name="Morgante M."/>
            <person name="Rokhsar D.S."/>
        </authorList>
    </citation>
    <scope>NUCLEOTIDE SEQUENCE [LARGE SCALE GENOMIC DNA]</scope>
    <source>
        <strain evidence="21">cv. Nemared</strain>
    </source>
</reference>
<evidence type="ECO:0000256" key="3">
    <source>
        <dbReference type="ARBA" id="ARBA00007456"/>
    </source>
</evidence>
<dbReference type="Pfam" id="PF00190">
    <property type="entry name" value="Cupin_1"/>
    <property type="match status" value="1"/>
</dbReference>
<evidence type="ECO:0000256" key="15">
    <source>
        <dbReference type="PIRSR" id="PIRSR601929-1"/>
    </source>
</evidence>
<feature type="binding site" evidence="16">
    <location>
        <position position="150"/>
    </location>
    <ligand>
        <name>Mn(2+)</name>
        <dbReference type="ChEBI" id="CHEBI:29035"/>
    </ligand>
</feature>
<gene>
    <name evidence="20" type="ORF">PRUPE_3G041700</name>
</gene>
<evidence type="ECO:0000256" key="10">
    <source>
        <dbReference type="ARBA" id="ARBA00023170"/>
    </source>
</evidence>
<keyword evidence="21" id="KW-1185">Reference proteome</keyword>
<evidence type="ECO:0000256" key="14">
    <source>
        <dbReference type="ARBA" id="ARBA00060231"/>
    </source>
</evidence>
<dbReference type="CDD" id="cd02241">
    <property type="entry name" value="cupin_OxOx"/>
    <property type="match status" value="1"/>
</dbReference>
<protein>
    <recommendedName>
        <fullName evidence="18">Germin-like protein</fullName>
    </recommendedName>
</protein>
<dbReference type="OrthoDB" id="1921208at2759"/>
<keyword evidence="12 15" id="KW-0464">Manganese</keyword>
<feature type="disulfide bond" evidence="17">
    <location>
        <begin position="27"/>
        <end position="42"/>
    </location>
</feature>
<dbReference type="Gramene" id="ONI15391">
    <property type="protein sequence ID" value="ONI15391"/>
    <property type="gene ID" value="PRUPE_3G041700"/>
</dbReference>
<dbReference type="Gene3D" id="2.60.120.10">
    <property type="entry name" value="Jelly Rolls"/>
    <property type="match status" value="1"/>
</dbReference>
<evidence type="ECO:0000256" key="9">
    <source>
        <dbReference type="ARBA" id="ARBA00023157"/>
    </source>
</evidence>
<comment type="function">
    <text evidence="14">Probable receptor for the plant growth-promoting hormone auxin.</text>
</comment>
<dbReference type="SMR" id="A0A251PUZ4"/>
<dbReference type="PROSITE" id="PS00725">
    <property type="entry name" value="GERMIN"/>
    <property type="match status" value="1"/>
</dbReference>
<feature type="binding site" evidence="16">
    <location>
        <position position="111"/>
    </location>
    <ligand>
        <name>Mn(2+)</name>
        <dbReference type="ChEBI" id="CHEBI:29035"/>
    </ligand>
</feature>
<evidence type="ECO:0000313" key="20">
    <source>
        <dbReference type="EMBL" id="ONI15391.1"/>
    </source>
</evidence>
<keyword evidence="10" id="KW-0675">Receptor</keyword>
<organism evidence="20 21">
    <name type="scientific">Prunus persica</name>
    <name type="common">Peach</name>
    <name type="synonym">Amygdalus persica</name>
    <dbReference type="NCBI Taxonomy" id="3760"/>
    <lineage>
        <taxon>Eukaryota</taxon>
        <taxon>Viridiplantae</taxon>
        <taxon>Streptophyta</taxon>
        <taxon>Embryophyta</taxon>
        <taxon>Tracheophyta</taxon>
        <taxon>Spermatophyta</taxon>
        <taxon>Magnoliopsida</taxon>
        <taxon>eudicotyledons</taxon>
        <taxon>Gunneridae</taxon>
        <taxon>Pentapetalae</taxon>
        <taxon>rosids</taxon>
        <taxon>fabids</taxon>
        <taxon>Rosales</taxon>
        <taxon>Rosaceae</taxon>
        <taxon>Amygdaloideae</taxon>
        <taxon>Amygdaleae</taxon>
        <taxon>Prunus</taxon>
    </lineage>
</organism>
<dbReference type="PANTHER" id="PTHR31238">
    <property type="entry name" value="GERMIN-LIKE PROTEIN SUBFAMILY 3 MEMBER 3"/>
    <property type="match status" value="1"/>
</dbReference>
<comment type="subcellular location">
    <subcellularLocation>
        <location evidence="1">Secreted</location>
        <location evidence="1">Cell wall</location>
    </subcellularLocation>
    <subcellularLocation>
        <location evidence="2 18">Secreted</location>
        <location evidence="2 18">Extracellular space</location>
        <location evidence="2 18">Apoplast</location>
    </subcellularLocation>
</comment>
<sequence>MPQYYILFLFFLIFFSSSSHASVQDFCVADLKGPDGPAGYPCKSPANVTVSDFVFSGLAKGGNTTNIIKAAVTPAFVAQFPGVNGLGLSMARLDLAPGGVIPFHTHPGASEILVVTRGHITAGFVSSASTVYLETLKKGDVMVFPQGLLHFQVNAAKIHSSAFVSFSSASPGLQILDFALFANNLPSALVGQTTFLDLAQIKKLKGVLGGTG</sequence>
<keyword evidence="11" id="KW-0325">Glycoprotein</keyword>
<feature type="binding site" evidence="15">
    <location>
        <position position="111"/>
    </location>
    <ligand>
        <name>oxalate</name>
        <dbReference type="ChEBI" id="CHEBI:30623"/>
    </ligand>
</feature>
<dbReference type="GO" id="GO:0030145">
    <property type="term" value="F:manganese ion binding"/>
    <property type="evidence" value="ECO:0007669"/>
    <property type="project" value="UniProtKB-UniRule"/>
</dbReference>
<keyword evidence="6 18" id="KW-0964">Secreted</keyword>
<evidence type="ECO:0000256" key="1">
    <source>
        <dbReference type="ARBA" id="ARBA00004191"/>
    </source>
</evidence>
<evidence type="ECO:0000256" key="17">
    <source>
        <dbReference type="PIRSR" id="PIRSR601929-3"/>
    </source>
</evidence>
<evidence type="ECO:0000259" key="19">
    <source>
        <dbReference type="SMART" id="SM00835"/>
    </source>
</evidence>
<proteinExistence type="inferred from homology"/>
<dbReference type="Proteomes" id="UP000006882">
    <property type="component" value="Chromosome G3"/>
</dbReference>
<feature type="chain" id="PRO_5019610115" description="Germin-like protein" evidence="18">
    <location>
        <begin position="22"/>
        <end position="212"/>
    </location>
</feature>
<feature type="binding site" evidence="15">
    <location>
        <position position="106"/>
    </location>
    <ligand>
        <name>oxalate</name>
        <dbReference type="ChEBI" id="CHEBI:30623"/>
    </ligand>
</feature>
<keyword evidence="7 15" id="KW-0479">Metal-binding</keyword>
<evidence type="ECO:0000256" key="8">
    <source>
        <dbReference type="ARBA" id="ARBA00022729"/>
    </source>
</evidence>
<dbReference type="GO" id="GO:0048046">
    <property type="term" value="C:apoplast"/>
    <property type="evidence" value="ECO:0007669"/>
    <property type="project" value="UniProtKB-SubCell"/>
</dbReference>
<evidence type="ECO:0000313" key="21">
    <source>
        <dbReference type="Proteomes" id="UP000006882"/>
    </source>
</evidence>
<evidence type="ECO:0000256" key="5">
    <source>
        <dbReference type="ARBA" id="ARBA00022523"/>
    </source>
</evidence>